<evidence type="ECO:0000256" key="8">
    <source>
        <dbReference type="SAM" id="SignalP"/>
    </source>
</evidence>
<reference evidence="11" key="1">
    <citation type="submission" date="2018-11" db="EMBL/GenBank/DDBJ databases">
        <title>Proposal to divide the Flavobacteriaceae and reorganize its genera based on Amino Acid Identity values calculated from whole genome sequences.</title>
        <authorList>
            <person name="Nicholson A.C."/>
            <person name="Gulvik C.A."/>
            <person name="Whitney A.M."/>
            <person name="Humrighouse B.W."/>
            <person name="Bell M."/>
            <person name="Holmes B."/>
            <person name="Steigerwalt A."/>
            <person name="Villarma A."/>
            <person name="Sheth M."/>
            <person name="Batra D."/>
            <person name="Pryor J."/>
            <person name="Bernardet J.-F."/>
            <person name="Hugo C."/>
            <person name="Kampfer P."/>
            <person name="Newman J."/>
            <person name="Mcquiston J."/>
        </authorList>
    </citation>
    <scope>NUCLEOTIDE SEQUENCE [LARGE SCALE GENOMIC DNA]</scope>
    <source>
        <strain evidence="11">DSM 22165</strain>
    </source>
</reference>
<dbReference type="InterPro" id="IPR012910">
    <property type="entry name" value="Plug_dom"/>
</dbReference>
<feature type="signal peptide" evidence="8">
    <location>
        <begin position="1"/>
        <end position="21"/>
    </location>
</feature>
<dbReference type="InterPro" id="IPR023996">
    <property type="entry name" value="TonB-dep_OMP_SusC/RagA"/>
</dbReference>
<accession>A0A3N0X8R7</accession>
<dbReference type="Pfam" id="PF07715">
    <property type="entry name" value="Plug"/>
    <property type="match status" value="1"/>
</dbReference>
<proteinExistence type="inferred from homology"/>
<comment type="subcellular location">
    <subcellularLocation>
        <location evidence="1 7">Cell outer membrane</location>
        <topology evidence="1 7">Multi-pass membrane protein</topology>
    </subcellularLocation>
</comment>
<evidence type="ECO:0000256" key="6">
    <source>
        <dbReference type="ARBA" id="ARBA00023237"/>
    </source>
</evidence>
<dbReference type="SUPFAM" id="SSF56935">
    <property type="entry name" value="Porins"/>
    <property type="match status" value="1"/>
</dbReference>
<dbReference type="Gene3D" id="2.170.130.10">
    <property type="entry name" value="TonB-dependent receptor, plug domain"/>
    <property type="match status" value="1"/>
</dbReference>
<keyword evidence="8" id="KW-0732">Signal</keyword>
<dbReference type="InterPro" id="IPR037066">
    <property type="entry name" value="Plug_dom_sf"/>
</dbReference>
<dbReference type="Gene3D" id="2.40.170.20">
    <property type="entry name" value="TonB-dependent receptor, beta-barrel domain"/>
    <property type="match status" value="1"/>
</dbReference>
<dbReference type="NCBIfam" id="TIGR04056">
    <property type="entry name" value="OMP_RagA_SusC"/>
    <property type="match status" value="1"/>
</dbReference>
<dbReference type="Proteomes" id="UP000267623">
    <property type="component" value="Unassembled WGS sequence"/>
</dbReference>
<evidence type="ECO:0000256" key="3">
    <source>
        <dbReference type="ARBA" id="ARBA00022452"/>
    </source>
</evidence>
<feature type="chain" id="PRO_5018041673" evidence="8">
    <location>
        <begin position="22"/>
        <end position="1012"/>
    </location>
</feature>
<name>A0A3N0X8R7_9FLAO</name>
<feature type="domain" description="TonB-dependent receptor plug" evidence="9">
    <location>
        <begin position="49"/>
        <end position="154"/>
    </location>
</feature>
<keyword evidence="3 7" id="KW-1134">Transmembrane beta strand</keyword>
<dbReference type="InterPro" id="IPR036942">
    <property type="entry name" value="Beta-barrel_TonB_sf"/>
</dbReference>
<dbReference type="AlphaFoldDB" id="A0A3N0X8R7"/>
<evidence type="ECO:0000256" key="4">
    <source>
        <dbReference type="ARBA" id="ARBA00022692"/>
    </source>
</evidence>
<evidence type="ECO:0000256" key="7">
    <source>
        <dbReference type="PROSITE-ProRule" id="PRU01360"/>
    </source>
</evidence>
<dbReference type="RefSeq" id="WP_123281254.1">
    <property type="nucleotide sequence ID" value="NZ_RJTU01000047.1"/>
</dbReference>
<organism evidence="10 11">
    <name type="scientific">Epilithonimonas hominis</name>
    <dbReference type="NCBI Taxonomy" id="420404"/>
    <lineage>
        <taxon>Bacteria</taxon>
        <taxon>Pseudomonadati</taxon>
        <taxon>Bacteroidota</taxon>
        <taxon>Flavobacteriia</taxon>
        <taxon>Flavobacteriales</taxon>
        <taxon>Weeksellaceae</taxon>
        <taxon>Chryseobacterium group</taxon>
        <taxon>Epilithonimonas</taxon>
    </lineage>
</organism>
<keyword evidence="4 7" id="KW-0812">Transmembrane</keyword>
<keyword evidence="5 7" id="KW-0472">Membrane</keyword>
<protein>
    <submittedName>
        <fullName evidence="10">SusC/RagA family TonB-linked outer membrane protein</fullName>
    </submittedName>
</protein>
<dbReference type="EMBL" id="RJTU01000047">
    <property type="protein sequence ID" value="ROI13730.1"/>
    <property type="molecule type" value="Genomic_DNA"/>
</dbReference>
<keyword evidence="6 7" id="KW-0998">Cell outer membrane</keyword>
<evidence type="ECO:0000256" key="1">
    <source>
        <dbReference type="ARBA" id="ARBA00004571"/>
    </source>
</evidence>
<evidence type="ECO:0000256" key="5">
    <source>
        <dbReference type="ARBA" id="ARBA00023136"/>
    </source>
</evidence>
<comment type="similarity">
    <text evidence="7">Belongs to the TonB-dependent receptor family.</text>
</comment>
<evidence type="ECO:0000313" key="10">
    <source>
        <dbReference type="EMBL" id="ROI13730.1"/>
    </source>
</evidence>
<evidence type="ECO:0000259" key="9">
    <source>
        <dbReference type="Pfam" id="PF07715"/>
    </source>
</evidence>
<sequence length="1012" mass="112458">MKKLTTSVLAVVLSSSFAVVSAQKVQDTAKTQDIEGVVVTALGIKRDEKSLSYASQTVKAKDLNLTQNVDVKGAIAGKVAGVQINGQAGAKLGETGKLRLRGAISMLSDEDPIYVLDGVIVDPNTIDMDNVESVNVLKGPNATALYGTRAIYGAVIMTLKKGSKNRVNVEVNSTVNVDVIARTMKYQNEYGGGYEGENSMAVFHYDPTVHPASWAIFDGKNYIQGDNSYADESWGAKLDGREYVPWYAWWTTSPYYGQTAKYSPQPNNVRDFYDKSITTKNTISVSGGNDYFTGRLSVTNLDQNGITPYTYLKRNYLSYNGNFKFSDKLNVETMFNYTGGKVRGEMDDTYGNQTSGSFNSWFARELDIKKLKELQNLKTDDNYLASWNWWGPDYYGYGGIYQKPAFWLNPYTYMNLFDDTTRRRNYSFSVAPTYKISRTLNARASYSRTDNTTTREYFMPSEISNSASGTQGGYMNFTNGFGIINNRFSEEQYDARLTYTDKFGVFDINAIVGGNITEQSWFNNTTAMNVWSNTQFLINPDVYNFSNTNIPIIPRYTKYKKTYRSIYSNLSIGYNDTFYLDLSARNDINSAYLPQDNSFFTYSAGGSVLLHNLFEKNNVLTFAKVRAGFAKIASDLGALSTNPAYTYANTAFQIGTNTTNYVAAWQPIGAVDAVLKPSINENFEVGLDLKFLNNRLSFSGTYYNEKRKDEPIPVTLPASSGYTNVFANSGEVKREGVELSLSGDVFKSGDFTWTTSLNFAKNKTTILKVADGTEAINFGSADDYAKVNVTQIAGQEWGQLIGTGYKYDANGNKIIDVDPVLGTVTYALETNKSFGSVLPDFTGGFYNTFTYKGFSLSAAIDFQKGGKFFSLGEMWADYSGLTPKTTANGIRENGVRVVGVNSADGSAVDELVEAQTYFQQFYSNSLIEDYIHDASYIKLRELALNYQLPSKLFYNTAIKAITVGLIARNPFLIYVSKDNIHKQDPSELSNTFGENANLPSTRSFGVNVKLNF</sequence>
<dbReference type="PROSITE" id="PS52016">
    <property type="entry name" value="TONB_DEPENDENT_REC_3"/>
    <property type="match status" value="1"/>
</dbReference>
<evidence type="ECO:0000313" key="11">
    <source>
        <dbReference type="Proteomes" id="UP000267623"/>
    </source>
</evidence>
<comment type="caution">
    <text evidence="10">The sequence shown here is derived from an EMBL/GenBank/DDBJ whole genome shotgun (WGS) entry which is preliminary data.</text>
</comment>
<gene>
    <name evidence="10" type="ORF">EGH73_07035</name>
</gene>
<evidence type="ECO:0000256" key="2">
    <source>
        <dbReference type="ARBA" id="ARBA00022448"/>
    </source>
</evidence>
<keyword evidence="2 7" id="KW-0813">Transport</keyword>
<dbReference type="InterPro" id="IPR039426">
    <property type="entry name" value="TonB-dep_rcpt-like"/>
</dbReference>
<dbReference type="GO" id="GO:0009279">
    <property type="term" value="C:cell outer membrane"/>
    <property type="evidence" value="ECO:0007669"/>
    <property type="project" value="UniProtKB-SubCell"/>
</dbReference>